<gene>
    <name evidence="1" type="ORF">OJ996_00315</name>
</gene>
<reference evidence="1" key="1">
    <citation type="submission" date="2022-10" db="EMBL/GenBank/DDBJ databases">
        <title>Luteolibacter sp. GHJ8, whole genome shotgun sequencing project.</title>
        <authorList>
            <person name="Zhao G."/>
            <person name="Shen L."/>
        </authorList>
    </citation>
    <scope>NUCLEOTIDE SEQUENCE</scope>
    <source>
        <strain evidence="1">GHJ8</strain>
    </source>
</reference>
<protein>
    <submittedName>
        <fullName evidence="1">Uncharacterized protein</fullName>
    </submittedName>
</protein>
<evidence type="ECO:0000313" key="2">
    <source>
        <dbReference type="Proteomes" id="UP001165653"/>
    </source>
</evidence>
<keyword evidence="2" id="KW-1185">Reference proteome</keyword>
<sequence>MLTSYLGPVPVDADFKTKRGKKVSVIAMKAPQAMGSQFAKCLNSKGYKVTLLNVHPEIKGFNPTLAKPNAKKPVQGSMFDTATQKRLWRAPLATIDPGSGVRVEDDSDAGLFRALDTAVQNSSNTLQSNFFDGW</sequence>
<dbReference type="RefSeq" id="WP_264509977.1">
    <property type="nucleotide sequence ID" value="NZ_JAPDDR010000001.1"/>
</dbReference>
<dbReference type="EMBL" id="JAPDDR010000001">
    <property type="protein sequence ID" value="MCW1911996.1"/>
    <property type="molecule type" value="Genomic_DNA"/>
</dbReference>
<proteinExistence type="predicted"/>
<name>A0ABT3FWN0_9BACT</name>
<dbReference type="Proteomes" id="UP001165653">
    <property type="component" value="Unassembled WGS sequence"/>
</dbReference>
<evidence type="ECO:0000313" key="1">
    <source>
        <dbReference type="EMBL" id="MCW1911996.1"/>
    </source>
</evidence>
<comment type="caution">
    <text evidence="1">The sequence shown here is derived from an EMBL/GenBank/DDBJ whole genome shotgun (WGS) entry which is preliminary data.</text>
</comment>
<organism evidence="1 2">
    <name type="scientific">Luteolibacter rhizosphaerae</name>
    <dbReference type="NCBI Taxonomy" id="2989719"/>
    <lineage>
        <taxon>Bacteria</taxon>
        <taxon>Pseudomonadati</taxon>
        <taxon>Verrucomicrobiota</taxon>
        <taxon>Verrucomicrobiia</taxon>
        <taxon>Verrucomicrobiales</taxon>
        <taxon>Verrucomicrobiaceae</taxon>
        <taxon>Luteolibacter</taxon>
    </lineage>
</organism>
<accession>A0ABT3FWN0</accession>